<feature type="domain" description="C2H2-type" evidence="6">
    <location>
        <begin position="29"/>
        <end position="56"/>
    </location>
</feature>
<dbReference type="GO" id="GO:0000981">
    <property type="term" value="F:DNA-binding transcription factor activity, RNA polymerase II-specific"/>
    <property type="evidence" value="ECO:0007669"/>
    <property type="project" value="TreeGrafter"/>
</dbReference>
<accession>A0A4Y2BCV9</accession>
<dbReference type="SMART" id="SM00355">
    <property type="entry name" value="ZnF_C2H2"/>
    <property type="match status" value="3"/>
</dbReference>
<evidence type="ECO:0000256" key="1">
    <source>
        <dbReference type="ARBA" id="ARBA00022723"/>
    </source>
</evidence>
<evidence type="ECO:0000256" key="3">
    <source>
        <dbReference type="ARBA" id="ARBA00022771"/>
    </source>
</evidence>
<evidence type="ECO:0000313" key="7">
    <source>
        <dbReference type="EMBL" id="GBL90040.1"/>
    </source>
</evidence>
<gene>
    <name evidence="7" type="primary">ZNF782_64</name>
    <name evidence="7" type="ORF">AVEN_140921_1</name>
</gene>
<dbReference type="GO" id="GO:0005634">
    <property type="term" value="C:nucleus"/>
    <property type="evidence" value="ECO:0007669"/>
    <property type="project" value="TreeGrafter"/>
</dbReference>
<dbReference type="AlphaFoldDB" id="A0A4Y2BCV9"/>
<dbReference type="GO" id="GO:0008270">
    <property type="term" value="F:zinc ion binding"/>
    <property type="evidence" value="ECO:0007669"/>
    <property type="project" value="UniProtKB-KW"/>
</dbReference>
<dbReference type="PANTHER" id="PTHR14196:SF12">
    <property type="entry name" value="ZINC FINGER PROTEIN 208-LIKE"/>
    <property type="match status" value="1"/>
</dbReference>
<dbReference type="InterPro" id="IPR013087">
    <property type="entry name" value="Znf_C2H2_type"/>
</dbReference>
<keyword evidence="4" id="KW-0862">Zinc</keyword>
<comment type="caution">
    <text evidence="7">The sequence shown here is derived from an EMBL/GenBank/DDBJ whole genome shotgun (WGS) entry which is preliminary data.</text>
</comment>
<evidence type="ECO:0000256" key="5">
    <source>
        <dbReference type="PROSITE-ProRule" id="PRU00042"/>
    </source>
</evidence>
<keyword evidence="2" id="KW-0677">Repeat</keyword>
<dbReference type="Proteomes" id="UP000499080">
    <property type="component" value="Unassembled WGS sequence"/>
</dbReference>
<evidence type="ECO:0000256" key="2">
    <source>
        <dbReference type="ARBA" id="ARBA00022737"/>
    </source>
</evidence>
<dbReference type="OrthoDB" id="6411885at2759"/>
<evidence type="ECO:0000259" key="6">
    <source>
        <dbReference type="PROSITE" id="PS50157"/>
    </source>
</evidence>
<feature type="domain" description="C2H2-type" evidence="6">
    <location>
        <begin position="57"/>
        <end position="84"/>
    </location>
</feature>
<organism evidence="7 8">
    <name type="scientific">Araneus ventricosus</name>
    <name type="common">Orbweaver spider</name>
    <name type="synonym">Epeira ventricosa</name>
    <dbReference type="NCBI Taxonomy" id="182803"/>
    <lineage>
        <taxon>Eukaryota</taxon>
        <taxon>Metazoa</taxon>
        <taxon>Ecdysozoa</taxon>
        <taxon>Arthropoda</taxon>
        <taxon>Chelicerata</taxon>
        <taxon>Arachnida</taxon>
        <taxon>Araneae</taxon>
        <taxon>Araneomorphae</taxon>
        <taxon>Entelegynae</taxon>
        <taxon>Araneoidea</taxon>
        <taxon>Araneidae</taxon>
        <taxon>Araneus</taxon>
    </lineage>
</organism>
<evidence type="ECO:0000256" key="4">
    <source>
        <dbReference type="ARBA" id="ARBA00022833"/>
    </source>
</evidence>
<dbReference type="GO" id="GO:0000977">
    <property type="term" value="F:RNA polymerase II transcription regulatory region sequence-specific DNA binding"/>
    <property type="evidence" value="ECO:0007669"/>
    <property type="project" value="TreeGrafter"/>
</dbReference>
<evidence type="ECO:0000313" key="8">
    <source>
        <dbReference type="Proteomes" id="UP000499080"/>
    </source>
</evidence>
<dbReference type="InterPro" id="IPR050717">
    <property type="entry name" value="C2H2-ZF_Transcription_Reg"/>
</dbReference>
<dbReference type="EMBL" id="BGPR01235179">
    <property type="protein sequence ID" value="GBL90040.1"/>
    <property type="molecule type" value="Genomic_DNA"/>
</dbReference>
<keyword evidence="1" id="KW-0479">Metal-binding</keyword>
<dbReference type="PROSITE" id="PS50157">
    <property type="entry name" value="ZINC_FINGER_C2H2_2"/>
    <property type="match status" value="3"/>
</dbReference>
<reference evidence="7 8" key="1">
    <citation type="journal article" date="2019" name="Sci. Rep.">
        <title>Orb-weaving spider Araneus ventricosus genome elucidates the spidroin gene catalogue.</title>
        <authorList>
            <person name="Kono N."/>
            <person name="Nakamura H."/>
            <person name="Ohtoshi R."/>
            <person name="Moran D.A.P."/>
            <person name="Shinohara A."/>
            <person name="Yoshida Y."/>
            <person name="Fujiwara M."/>
            <person name="Mori M."/>
            <person name="Tomita M."/>
            <person name="Arakawa K."/>
        </authorList>
    </citation>
    <scope>NUCLEOTIDE SEQUENCE [LARGE SCALE GENOMIC DNA]</scope>
</reference>
<keyword evidence="8" id="KW-1185">Reference proteome</keyword>
<dbReference type="PROSITE" id="PS00028">
    <property type="entry name" value="ZINC_FINGER_C2H2_1"/>
    <property type="match status" value="3"/>
</dbReference>
<feature type="domain" description="C2H2-type" evidence="6">
    <location>
        <begin position="85"/>
        <end position="112"/>
    </location>
</feature>
<keyword evidence="3 5" id="KW-0863">Zinc-finger</keyword>
<proteinExistence type="predicted"/>
<feature type="non-terminal residue" evidence="7">
    <location>
        <position position="142"/>
    </location>
</feature>
<dbReference type="FunFam" id="3.30.160.60:FF:000100">
    <property type="entry name" value="Zinc finger 45-like"/>
    <property type="match status" value="1"/>
</dbReference>
<dbReference type="SUPFAM" id="SSF57667">
    <property type="entry name" value="beta-beta-alpha zinc fingers"/>
    <property type="match status" value="2"/>
</dbReference>
<name>A0A4Y2BCV9_ARAVE</name>
<protein>
    <submittedName>
        <fullName evidence="7">Zinc finger protein 782</fullName>
    </submittedName>
</protein>
<dbReference type="Pfam" id="PF00096">
    <property type="entry name" value="zf-C2H2"/>
    <property type="match status" value="3"/>
</dbReference>
<dbReference type="InterPro" id="IPR036236">
    <property type="entry name" value="Znf_C2H2_sf"/>
</dbReference>
<dbReference type="FunFam" id="3.30.160.60:FF:000303">
    <property type="entry name" value="Zinc finger protein 41"/>
    <property type="match status" value="1"/>
</dbReference>
<sequence length="142" mass="16391">MIAEELGHEEAFSVNNYTQLPLETGENSYDCQECGKHFSQEKDLEVHPCTHMNKRPHVCEICGRKYSRKDSLKRHLILHTNATPFVCEVCGKKFVQKKSLRLHLLSHVSTDSYSTLQAENFSQNVNLKHLYSLVKEKTHTCD</sequence>
<dbReference type="PANTHER" id="PTHR14196">
    <property type="entry name" value="ODD-SKIPPED - RELATED"/>
    <property type="match status" value="1"/>
</dbReference>
<dbReference type="Gene3D" id="3.30.160.60">
    <property type="entry name" value="Classic Zinc Finger"/>
    <property type="match status" value="3"/>
</dbReference>
<dbReference type="FunFam" id="3.30.160.60:FF:000065">
    <property type="entry name" value="B-cell CLL/lymphoma 6, member B"/>
    <property type="match status" value="1"/>
</dbReference>